<feature type="transmembrane region" description="Helical" evidence="2">
    <location>
        <begin position="165"/>
        <end position="182"/>
    </location>
</feature>
<comment type="similarity">
    <text evidence="1">Belongs to the nematode receptor-like protein sre family.</text>
</comment>
<dbReference type="InterPro" id="IPR052854">
    <property type="entry name" value="Serpentine_rcpt_epsilon"/>
</dbReference>
<feature type="transmembrane region" description="Helical" evidence="2">
    <location>
        <begin position="97"/>
        <end position="123"/>
    </location>
</feature>
<evidence type="ECO:0000256" key="2">
    <source>
        <dbReference type="SAM" id="Phobius"/>
    </source>
</evidence>
<proteinExistence type="inferred from homology"/>
<keyword evidence="2" id="KW-0812">Transmembrane</keyword>
<keyword evidence="4" id="KW-1185">Reference proteome</keyword>
<dbReference type="InterPro" id="IPR004151">
    <property type="entry name" value="7TM_GPCR_serpentine_rcpt_Sre"/>
</dbReference>
<accession>A0AAN8FXC3</accession>
<dbReference type="Pfam" id="PF03125">
    <property type="entry name" value="Sre"/>
    <property type="match status" value="1"/>
</dbReference>
<protein>
    <submittedName>
        <fullName evidence="3">Uncharacterized protein</fullName>
    </submittedName>
</protein>
<keyword evidence="2" id="KW-0472">Membrane</keyword>
<evidence type="ECO:0000313" key="4">
    <source>
        <dbReference type="Proteomes" id="UP001331761"/>
    </source>
</evidence>
<dbReference type="PANTHER" id="PTHR47518:SF11">
    <property type="entry name" value="SERPENTINE RECEPTOR, CLASS E (EPSILON)-RELATED"/>
    <property type="match status" value="1"/>
</dbReference>
<reference evidence="3 4" key="1">
    <citation type="submission" date="2019-10" db="EMBL/GenBank/DDBJ databases">
        <title>Assembly and Annotation for the nematode Trichostrongylus colubriformis.</title>
        <authorList>
            <person name="Martin J."/>
        </authorList>
    </citation>
    <scope>NUCLEOTIDE SEQUENCE [LARGE SCALE GENOMIC DNA]</scope>
    <source>
        <strain evidence="3">G859</strain>
        <tissue evidence="3">Whole worm</tissue>
    </source>
</reference>
<keyword evidence="2" id="KW-1133">Transmembrane helix</keyword>
<gene>
    <name evidence="3" type="ORF">GCK32_013777</name>
</gene>
<name>A0AAN8FXC3_TRICO</name>
<evidence type="ECO:0000256" key="1">
    <source>
        <dbReference type="ARBA" id="ARBA00006803"/>
    </source>
</evidence>
<dbReference type="GO" id="GO:0016020">
    <property type="term" value="C:membrane"/>
    <property type="evidence" value="ECO:0007669"/>
    <property type="project" value="InterPro"/>
</dbReference>
<dbReference type="Proteomes" id="UP001331761">
    <property type="component" value="Unassembled WGS sequence"/>
</dbReference>
<sequence>MLAHRGCLQESSLQYRFLPNKLCQSAIFNVNYAPHRLFGISDILKTNIFEAPEHPHLIPAFLIRVGPLLESLSPSSLYIEQLLRCVKLRSLDADWQILVSSTLALHTSMLVINILASVVNLMIEKYNYRKLKECTNLNKSRHEYFLAERFQVSENIRTCLMMKNVVNCVSIFNLLSTVTAGMDNFDLSITWLNGAATLFNVCVFTYGTITMSLFYYYTQPYHDFTRRILSKWRGHGTVVPRSLISTVGGAELVVSGDAQGDEYFMQLNREWNLP</sequence>
<comment type="caution">
    <text evidence="3">The sequence shown here is derived from an EMBL/GenBank/DDBJ whole genome shotgun (WGS) entry which is preliminary data.</text>
</comment>
<organism evidence="3 4">
    <name type="scientific">Trichostrongylus colubriformis</name>
    <name type="common">Black scour worm</name>
    <dbReference type="NCBI Taxonomy" id="6319"/>
    <lineage>
        <taxon>Eukaryota</taxon>
        <taxon>Metazoa</taxon>
        <taxon>Ecdysozoa</taxon>
        <taxon>Nematoda</taxon>
        <taxon>Chromadorea</taxon>
        <taxon>Rhabditida</taxon>
        <taxon>Rhabditina</taxon>
        <taxon>Rhabditomorpha</taxon>
        <taxon>Strongyloidea</taxon>
        <taxon>Trichostrongylidae</taxon>
        <taxon>Trichostrongylus</taxon>
    </lineage>
</organism>
<dbReference type="PANTHER" id="PTHR47518">
    <property type="entry name" value="SERPENTINE RECEPTOR CLASS EPSILON-13-RELATED"/>
    <property type="match status" value="1"/>
</dbReference>
<dbReference type="EMBL" id="WIXE01008842">
    <property type="protein sequence ID" value="KAK5978940.1"/>
    <property type="molecule type" value="Genomic_DNA"/>
</dbReference>
<evidence type="ECO:0000313" key="3">
    <source>
        <dbReference type="EMBL" id="KAK5978940.1"/>
    </source>
</evidence>
<dbReference type="AlphaFoldDB" id="A0AAN8FXC3"/>
<dbReference type="GO" id="GO:0007606">
    <property type="term" value="P:sensory perception of chemical stimulus"/>
    <property type="evidence" value="ECO:0007669"/>
    <property type="project" value="InterPro"/>
</dbReference>
<feature type="transmembrane region" description="Helical" evidence="2">
    <location>
        <begin position="194"/>
        <end position="217"/>
    </location>
</feature>